<evidence type="ECO:0000313" key="1">
    <source>
        <dbReference type="EMBL" id="GBM68118.1"/>
    </source>
</evidence>
<dbReference type="EMBL" id="BGPR01002122">
    <property type="protein sequence ID" value="GBM68118.1"/>
    <property type="molecule type" value="Genomic_DNA"/>
</dbReference>
<gene>
    <name evidence="1" type="ORF">AVEN_176289_1</name>
</gene>
<sequence length="187" mass="21221">MPALIVVFEGGNEFPLSLIKELGRSRILRSLYFNGLRNQRVTGFSTAWVCGLPDPWSFPTGEMRKFGEVDSVSTLLSSSLPSETVLRSKRNGFSADHSVLLTKSEQIRCSYENSYTICSQLFFLNIANRGHPPFNDKCQHFVFTARYYTTSRCSVHFLTHFKCSHVNCETLLECSVTVLNEDFLTLL</sequence>
<evidence type="ECO:0000313" key="2">
    <source>
        <dbReference type="Proteomes" id="UP000499080"/>
    </source>
</evidence>
<proteinExistence type="predicted"/>
<keyword evidence="2" id="KW-1185">Reference proteome</keyword>
<comment type="caution">
    <text evidence="1">The sequence shown here is derived from an EMBL/GenBank/DDBJ whole genome shotgun (WGS) entry which is preliminary data.</text>
</comment>
<name>A0A4Y2HS97_ARAVE</name>
<dbReference type="Proteomes" id="UP000499080">
    <property type="component" value="Unassembled WGS sequence"/>
</dbReference>
<reference evidence="1 2" key="1">
    <citation type="journal article" date="2019" name="Sci. Rep.">
        <title>Orb-weaving spider Araneus ventricosus genome elucidates the spidroin gene catalogue.</title>
        <authorList>
            <person name="Kono N."/>
            <person name="Nakamura H."/>
            <person name="Ohtoshi R."/>
            <person name="Moran D.A.P."/>
            <person name="Shinohara A."/>
            <person name="Yoshida Y."/>
            <person name="Fujiwara M."/>
            <person name="Mori M."/>
            <person name="Tomita M."/>
            <person name="Arakawa K."/>
        </authorList>
    </citation>
    <scope>NUCLEOTIDE SEQUENCE [LARGE SCALE GENOMIC DNA]</scope>
</reference>
<organism evidence="1 2">
    <name type="scientific">Araneus ventricosus</name>
    <name type="common">Orbweaver spider</name>
    <name type="synonym">Epeira ventricosa</name>
    <dbReference type="NCBI Taxonomy" id="182803"/>
    <lineage>
        <taxon>Eukaryota</taxon>
        <taxon>Metazoa</taxon>
        <taxon>Ecdysozoa</taxon>
        <taxon>Arthropoda</taxon>
        <taxon>Chelicerata</taxon>
        <taxon>Arachnida</taxon>
        <taxon>Araneae</taxon>
        <taxon>Araneomorphae</taxon>
        <taxon>Entelegynae</taxon>
        <taxon>Araneoidea</taxon>
        <taxon>Araneidae</taxon>
        <taxon>Araneus</taxon>
    </lineage>
</organism>
<protein>
    <submittedName>
        <fullName evidence="1">Uncharacterized protein</fullName>
    </submittedName>
</protein>
<dbReference type="AlphaFoldDB" id="A0A4Y2HS97"/>
<accession>A0A4Y2HS97</accession>